<organism evidence="1 2">
    <name type="scientific">Sistotremastrum suecicum HHB10207 ss-3</name>
    <dbReference type="NCBI Taxonomy" id="1314776"/>
    <lineage>
        <taxon>Eukaryota</taxon>
        <taxon>Fungi</taxon>
        <taxon>Dikarya</taxon>
        <taxon>Basidiomycota</taxon>
        <taxon>Agaricomycotina</taxon>
        <taxon>Agaricomycetes</taxon>
        <taxon>Sistotremastrales</taxon>
        <taxon>Sistotremastraceae</taxon>
        <taxon>Sistotremastrum</taxon>
    </lineage>
</organism>
<evidence type="ECO:0000313" key="1">
    <source>
        <dbReference type="EMBL" id="KZT37685.1"/>
    </source>
</evidence>
<name>A0A166CPV2_9AGAM</name>
<protein>
    <submittedName>
        <fullName evidence="1">Uncharacterized protein</fullName>
    </submittedName>
</protein>
<dbReference type="EMBL" id="KV428078">
    <property type="protein sequence ID" value="KZT37685.1"/>
    <property type="molecule type" value="Genomic_DNA"/>
</dbReference>
<dbReference type="AlphaFoldDB" id="A0A166CPV2"/>
<evidence type="ECO:0000313" key="2">
    <source>
        <dbReference type="Proteomes" id="UP000076798"/>
    </source>
</evidence>
<reference evidence="1 2" key="1">
    <citation type="journal article" date="2016" name="Mol. Biol. Evol.">
        <title>Comparative Genomics of Early-Diverging Mushroom-Forming Fungi Provides Insights into the Origins of Lignocellulose Decay Capabilities.</title>
        <authorList>
            <person name="Nagy L.G."/>
            <person name="Riley R."/>
            <person name="Tritt A."/>
            <person name="Adam C."/>
            <person name="Daum C."/>
            <person name="Floudas D."/>
            <person name="Sun H."/>
            <person name="Yadav J.S."/>
            <person name="Pangilinan J."/>
            <person name="Larsson K.H."/>
            <person name="Matsuura K."/>
            <person name="Barry K."/>
            <person name="Labutti K."/>
            <person name="Kuo R."/>
            <person name="Ohm R.A."/>
            <person name="Bhattacharya S.S."/>
            <person name="Shirouzu T."/>
            <person name="Yoshinaga Y."/>
            <person name="Martin F.M."/>
            <person name="Grigoriev I.V."/>
            <person name="Hibbett D.S."/>
        </authorList>
    </citation>
    <scope>NUCLEOTIDE SEQUENCE [LARGE SCALE GENOMIC DNA]</scope>
    <source>
        <strain evidence="1 2">HHB10207 ss-3</strain>
    </source>
</reference>
<dbReference type="Proteomes" id="UP000076798">
    <property type="component" value="Unassembled WGS sequence"/>
</dbReference>
<keyword evidence="2" id="KW-1185">Reference proteome</keyword>
<sequence length="485" mass="53850">MANNNNSPPREIRVNVPVVLPQGALLQVPPITYGRQRQATPPAAARPPFICGCGCSGQAASSSNVDGNIGIPDSALHTEVDPTVSDAYKVIYQSISCIKRFRNQSPEEIRLQYLAENPNYRHAAEAQKWPADFALNMLTQSTSGSTYWGLIKWMIKQELPLSLIDNADSQAFFNNSVYQGPGSIREQVIGTLNSLHDSLRIQLLDEFEKLENANGARNLHVALGPLSEKGYATLTVHFLPDGKKSLESVIVDHIHIRRQDNPSSIAQKVHASLTKFNIQNQCHSFIDSTSRSVGDAITPLFPRWNARSHEVHCVVQTLNKFMLAILKPFMVFESDAGDDELDLSALNLGHYVSSVQDSPFFSREVLRKMNKAVDAASEQTVKDAGEVDPKIVSESKLTFAKLLELFSVLVELEFAPFKSKISFTSVEDGHWFTFFKAMSLILDHKPEVEAFLGSETIVLDLEHVKLSKNDWNMLESLGPILKVGH</sequence>
<gene>
    <name evidence="1" type="ORF">SISSUDRAFT_828123</name>
</gene>
<accession>A0A166CPV2</accession>
<proteinExistence type="predicted"/>